<feature type="compositionally biased region" description="Gly residues" evidence="3">
    <location>
        <begin position="228"/>
        <end position="247"/>
    </location>
</feature>
<dbReference type="PANTHER" id="PTHR19965:SF99">
    <property type="entry name" value="RNA-BINDING (RRM_RBD_RNP MOTIFS) FAMILY PROTEIN-RELATED"/>
    <property type="match status" value="1"/>
</dbReference>
<dbReference type="InterPro" id="IPR025715">
    <property type="entry name" value="FoP_C"/>
</dbReference>
<keyword evidence="1 2" id="KW-0694">RNA-binding</keyword>
<feature type="domain" description="RRM" evidence="4">
    <location>
        <begin position="93"/>
        <end position="170"/>
    </location>
</feature>
<dbReference type="GO" id="GO:0005634">
    <property type="term" value="C:nucleus"/>
    <property type="evidence" value="ECO:0000318"/>
    <property type="project" value="GO_Central"/>
</dbReference>
<reference evidence="5 6" key="1">
    <citation type="journal article" date="2017" name="Nat. Commun.">
        <title>Genome assembly with in vitro proximity ligation data and whole-genome triplication in lettuce.</title>
        <authorList>
            <person name="Reyes-Chin-Wo S."/>
            <person name="Wang Z."/>
            <person name="Yang X."/>
            <person name="Kozik A."/>
            <person name="Arikit S."/>
            <person name="Song C."/>
            <person name="Xia L."/>
            <person name="Froenicke L."/>
            <person name="Lavelle D.O."/>
            <person name="Truco M.J."/>
            <person name="Xia R."/>
            <person name="Zhu S."/>
            <person name="Xu C."/>
            <person name="Xu H."/>
            <person name="Xu X."/>
            <person name="Cox K."/>
            <person name="Korf I."/>
            <person name="Meyers B.C."/>
            <person name="Michelmore R.W."/>
        </authorList>
    </citation>
    <scope>NUCLEOTIDE SEQUENCE [LARGE SCALE GENOMIC DNA]</scope>
    <source>
        <strain evidence="6">cv. Salinas</strain>
        <tissue evidence="5">Seedlings</tissue>
    </source>
</reference>
<dbReference type="SMART" id="SM00360">
    <property type="entry name" value="RRM"/>
    <property type="match status" value="1"/>
</dbReference>
<dbReference type="Proteomes" id="UP000235145">
    <property type="component" value="Unassembled WGS sequence"/>
</dbReference>
<evidence type="ECO:0000256" key="3">
    <source>
        <dbReference type="SAM" id="MobiDB-lite"/>
    </source>
</evidence>
<accession>A0A9R1WJ54</accession>
<dbReference type="InterPro" id="IPR035979">
    <property type="entry name" value="RBD_domain_sf"/>
</dbReference>
<dbReference type="Pfam" id="PF00076">
    <property type="entry name" value="RRM_1"/>
    <property type="match status" value="1"/>
</dbReference>
<evidence type="ECO:0000313" key="5">
    <source>
        <dbReference type="EMBL" id="KAJ0223590.1"/>
    </source>
</evidence>
<keyword evidence="6" id="KW-1185">Reference proteome</keyword>
<dbReference type="AlphaFoldDB" id="A0A9R1WJ54"/>
<dbReference type="InterPro" id="IPR051229">
    <property type="entry name" value="ALYREF_mRNA_export"/>
</dbReference>
<dbReference type="EMBL" id="NBSK02000002">
    <property type="protein sequence ID" value="KAJ0223590.1"/>
    <property type="molecule type" value="Genomic_DNA"/>
</dbReference>
<dbReference type="InterPro" id="IPR000504">
    <property type="entry name" value="RRM_dom"/>
</dbReference>
<name>A0A9R1WJ54_LACSA</name>
<dbReference type="SMART" id="SM01218">
    <property type="entry name" value="FoP_duplication"/>
    <property type="match status" value="1"/>
</dbReference>
<protein>
    <recommendedName>
        <fullName evidence="4">RRM domain-containing protein</fullName>
    </recommendedName>
</protein>
<feature type="region of interest" description="Disordered" evidence="3">
    <location>
        <begin position="219"/>
        <end position="276"/>
    </location>
</feature>
<proteinExistence type="predicted"/>
<dbReference type="InterPro" id="IPR012677">
    <property type="entry name" value="Nucleotide-bd_a/b_plait_sf"/>
</dbReference>
<organism evidence="5 6">
    <name type="scientific">Lactuca sativa</name>
    <name type="common">Garden lettuce</name>
    <dbReference type="NCBI Taxonomy" id="4236"/>
    <lineage>
        <taxon>Eukaryota</taxon>
        <taxon>Viridiplantae</taxon>
        <taxon>Streptophyta</taxon>
        <taxon>Embryophyta</taxon>
        <taxon>Tracheophyta</taxon>
        <taxon>Spermatophyta</taxon>
        <taxon>Magnoliopsida</taxon>
        <taxon>eudicotyledons</taxon>
        <taxon>Gunneridae</taxon>
        <taxon>Pentapetalae</taxon>
        <taxon>asterids</taxon>
        <taxon>campanulids</taxon>
        <taxon>Asterales</taxon>
        <taxon>Asteraceae</taxon>
        <taxon>Cichorioideae</taxon>
        <taxon>Cichorieae</taxon>
        <taxon>Lactucinae</taxon>
        <taxon>Lactuca</taxon>
    </lineage>
</organism>
<evidence type="ECO:0000256" key="2">
    <source>
        <dbReference type="PROSITE-ProRule" id="PRU00176"/>
    </source>
</evidence>
<dbReference type="GO" id="GO:0006406">
    <property type="term" value="P:mRNA export from nucleus"/>
    <property type="evidence" value="ECO:0000318"/>
    <property type="project" value="GO_Central"/>
</dbReference>
<dbReference type="SUPFAM" id="SSF54928">
    <property type="entry name" value="RNA-binding domain, RBD"/>
    <property type="match status" value="1"/>
</dbReference>
<evidence type="ECO:0000313" key="6">
    <source>
        <dbReference type="Proteomes" id="UP000235145"/>
    </source>
</evidence>
<dbReference type="GO" id="GO:0003729">
    <property type="term" value="F:mRNA binding"/>
    <property type="evidence" value="ECO:0000318"/>
    <property type="project" value="GO_Central"/>
</dbReference>
<sequence>MRREVATKELSPILGGSSCQITNTNTNNFCFFSFFLDNFTPSDKSPVEGEFMVDSISLTGISSVSEKGIPKISTWQQGLFEESLKAVGFDNGARLNVSNLDIGVTNEDIRELFSEIGELKRYAIHYDKNGRPSGSAEVLFARRSDAFQALKRYNNVQLDGKPMKIEIEGSNSEILPLSARVNVVGGRNGQRTVVMTSGIGRGRGNAAAAIIPNRSFGQRMRGGMVRNGRGGGGGGRGRGRGQSGGGRGRGRGRKPVVDKSADQLDKELENYHAMQT</sequence>
<evidence type="ECO:0000259" key="4">
    <source>
        <dbReference type="PROSITE" id="PS50102"/>
    </source>
</evidence>
<dbReference type="CDD" id="cd12680">
    <property type="entry name" value="RRM_THOC4"/>
    <property type="match status" value="1"/>
</dbReference>
<gene>
    <name evidence="5" type="ORF">LSAT_V11C200075020</name>
</gene>
<comment type="caution">
    <text evidence="5">The sequence shown here is derived from an EMBL/GenBank/DDBJ whole genome shotgun (WGS) entry which is preliminary data.</text>
</comment>
<feature type="compositionally biased region" description="Basic and acidic residues" evidence="3">
    <location>
        <begin position="255"/>
        <end position="270"/>
    </location>
</feature>
<dbReference type="PANTHER" id="PTHR19965">
    <property type="entry name" value="RNA AND EXPORT FACTOR BINDING PROTEIN"/>
    <property type="match status" value="1"/>
</dbReference>
<dbReference type="Pfam" id="PF13865">
    <property type="entry name" value="FoP_duplication"/>
    <property type="match status" value="1"/>
</dbReference>
<evidence type="ECO:0000256" key="1">
    <source>
        <dbReference type="ARBA" id="ARBA00022884"/>
    </source>
</evidence>
<dbReference type="Gene3D" id="3.30.70.330">
    <property type="match status" value="1"/>
</dbReference>
<dbReference type="PROSITE" id="PS50102">
    <property type="entry name" value="RRM"/>
    <property type="match status" value="1"/>
</dbReference>